<keyword evidence="1" id="KW-0812">Transmembrane</keyword>
<organism evidence="2 3">
    <name type="scientific">Sphingomonas jejuensis</name>
    <dbReference type="NCBI Taxonomy" id="904715"/>
    <lineage>
        <taxon>Bacteria</taxon>
        <taxon>Pseudomonadati</taxon>
        <taxon>Pseudomonadota</taxon>
        <taxon>Alphaproteobacteria</taxon>
        <taxon>Sphingomonadales</taxon>
        <taxon>Sphingomonadaceae</taxon>
        <taxon>Sphingomonas</taxon>
    </lineage>
</organism>
<comment type="caution">
    <text evidence="2">The sequence shown here is derived from an EMBL/GenBank/DDBJ whole genome shotgun (WGS) entry which is preliminary data.</text>
</comment>
<protein>
    <submittedName>
        <fullName evidence="2">Uncharacterized protein</fullName>
    </submittedName>
</protein>
<keyword evidence="1" id="KW-1133">Transmembrane helix</keyword>
<feature type="transmembrane region" description="Helical" evidence="1">
    <location>
        <begin position="20"/>
        <end position="40"/>
    </location>
</feature>
<evidence type="ECO:0000313" key="3">
    <source>
        <dbReference type="Proteomes" id="UP000734218"/>
    </source>
</evidence>
<dbReference type="EMBL" id="JAATJE010000001">
    <property type="protein sequence ID" value="NJC33341.1"/>
    <property type="molecule type" value="Genomic_DNA"/>
</dbReference>
<name>A0ABX0XJ33_9SPHN</name>
<accession>A0ABX0XJ33</accession>
<evidence type="ECO:0000313" key="2">
    <source>
        <dbReference type="EMBL" id="NJC33341.1"/>
    </source>
</evidence>
<proteinExistence type="predicted"/>
<reference evidence="2 3" key="1">
    <citation type="submission" date="2020-03" db="EMBL/GenBank/DDBJ databases">
        <title>Genomic Encyclopedia of Type Strains, Phase IV (KMG-IV): sequencing the most valuable type-strain genomes for metagenomic binning, comparative biology and taxonomic classification.</title>
        <authorList>
            <person name="Goeker M."/>
        </authorList>
    </citation>
    <scope>NUCLEOTIDE SEQUENCE [LARGE SCALE GENOMIC DNA]</scope>
    <source>
        <strain evidence="2 3">DSM 27651</strain>
    </source>
</reference>
<evidence type="ECO:0000256" key="1">
    <source>
        <dbReference type="SAM" id="Phobius"/>
    </source>
</evidence>
<gene>
    <name evidence="2" type="ORF">GGR88_000815</name>
</gene>
<sequence>MSEPQTPKQAAEAAAIRRRWITLGEVLAVVAVVISGLTLWNSYSERSTAAAEKAAERQSEQAAAASIVLSGRVEEDGEAISFSSANEGRVIQSLTVRFPSALGVSPVETLADARLDAGAFARAVRGATDAKRIRLPIAVEAVFTAGGDLHRATGLYQLGLERRDRLIGGDAIRISGVAYQGAAGRAPQAEIDRLWRPTAT</sequence>
<dbReference type="RefSeq" id="WP_167953245.1">
    <property type="nucleotide sequence ID" value="NZ_JAATJE010000001.1"/>
</dbReference>
<dbReference type="Proteomes" id="UP000734218">
    <property type="component" value="Unassembled WGS sequence"/>
</dbReference>
<keyword evidence="1" id="KW-0472">Membrane</keyword>
<keyword evidence="3" id="KW-1185">Reference proteome</keyword>